<proteinExistence type="predicted"/>
<name>A0A2G0QFR5_XENHO</name>
<feature type="compositionally biased region" description="Low complexity" evidence="8">
    <location>
        <begin position="303"/>
        <end position="321"/>
    </location>
</feature>
<dbReference type="Gene3D" id="3.30.1300.30">
    <property type="entry name" value="GSPII I/J protein-like"/>
    <property type="match status" value="1"/>
</dbReference>
<dbReference type="Proteomes" id="UP000094600">
    <property type="component" value="Chromosome"/>
</dbReference>
<dbReference type="InterPro" id="IPR011049">
    <property type="entry name" value="Serralysin-like_metalloprot_C"/>
</dbReference>
<dbReference type="InterPro" id="IPR045584">
    <property type="entry name" value="Pilin-like"/>
</dbReference>
<dbReference type="InterPro" id="IPR005594">
    <property type="entry name" value="YadA_C"/>
</dbReference>
<comment type="subcellular location">
    <subcellularLocation>
        <location evidence="2">Cell outer membrane</location>
    </subcellularLocation>
    <subcellularLocation>
        <location evidence="1">Cell surface</location>
    </subcellularLocation>
</comment>
<dbReference type="GO" id="GO:0009986">
    <property type="term" value="C:cell surface"/>
    <property type="evidence" value="ECO:0007669"/>
    <property type="project" value="UniProtKB-SubCell"/>
</dbReference>
<evidence type="ECO:0000256" key="3">
    <source>
        <dbReference type="ARBA" id="ARBA00022452"/>
    </source>
</evidence>
<dbReference type="AlphaFoldDB" id="A0A2G0QFR5"/>
<evidence type="ECO:0000256" key="7">
    <source>
        <dbReference type="ARBA" id="ARBA00023237"/>
    </source>
</evidence>
<keyword evidence="3" id="KW-1134">Transmembrane beta strand</keyword>
<dbReference type="RefSeq" id="WP_069317718.1">
    <property type="nucleotide sequence ID" value="NZ_CAWNQJ010000001.1"/>
</dbReference>
<evidence type="ECO:0000256" key="4">
    <source>
        <dbReference type="ARBA" id="ARBA00022692"/>
    </source>
</evidence>
<evidence type="ECO:0000256" key="1">
    <source>
        <dbReference type="ARBA" id="ARBA00004241"/>
    </source>
</evidence>
<keyword evidence="4" id="KW-0812">Transmembrane</keyword>
<evidence type="ECO:0000313" key="11">
    <source>
        <dbReference type="EMBL" id="PHM58064.1"/>
    </source>
</evidence>
<accession>A0A2G0QFR5</accession>
<feature type="compositionally biased region" description="Polar residues" evidence="8">
    <location>
        <begin position="162"/>
        <end position="214"/>
    </location>
</feature>
<dbReference type="SUPFAM" id="SSF101967">
    <property type="entry name" value="Adhesin YadA, collagen-binding domain"/>
    <property type="match status" value="1"/>
</dbReference>
<feature type="region of interest" description="Disordered" evidence="8">
    <location>
        <begin position="162"/>
        <end position="328"/>
    </location>
</feature>
<dbReference type="GO" id="GO:0009279">
    <property type="term" value="C:cell outer membrane"/>
    <property type="evidence" value="ECO:0007669"/>
    <property type="project" value="UniProtKB-SubCell"/>
</dbReference>
<keyword evidence="6" id="KW-0472">Membrane</keyword>
<gene>
    <name evidence="10" type="ORF">A9255_16795</name>
    <name evidence="11" type="ORF">Xhom_01071</name>
</gene>
<feature type="compositionally biased region" description="Polar residues" evidence="8">
    <location>
        <begin position="225"/>
        <end position="291"/>
    </location>
</feature>
<keyword evidence="5" id="KW-0732">Signal</keyword>
<dbReference type="OrthoDB" id="1631723at2"/>
<evidence type="ECO:0000313" key="10">
    <source>
        <dbReference type="EMBL" id="AOM42069.1"/>
    </source>
</evidence>
<evidence type="ECO:0000259" key="9">
    <source>
        <dbReference type="Pfam" id="PF03895"/>
    </source>
</evidence>
<protein>
    <recommendedName>
        <fullName evidence="9">Trimeric autotransporter adhesin YadA-like C-terminal membrane anchor domain-containing protein</fullName>
    </recommendedName>
</protein>
<dbReference type="Pfam" id="PF03895">
    <property type="entry name" value="YadA_anchor"/>
    <property type="match status" value="1"/>
</dbReference>
<evidence type="ECO:0000256" key="5">
    <source>
        <dbReference type="ARBA" id="ARBA00022729"/>
    </source>
</evidence>
<dbReference type="EMBL" id="NJAI01000001">
    <property type="protein sequence ID" value="PHM58064.1"/>
    <property type="molecule type" value="Genomic_DNA"/>
</dbReference>
<dbReference type="EMBL" id="CP016176">
    <property type="protein sequence ID" value="AOM42069.1"/>
    <property type="molecule type" value="Genomic_DNA"/>
</dbReference>
<dbReference type="KEGG" id="xho:A9255_16795"/>
<keyword evidence="12" id="KW-1185">Reference proteome</keyword>
<evidence type="ECO:0000313" key="13">
    <source>
        <dbReference type="Proteomes" id="UP000225433"/>
    </source>
</evidence>
<dbReference type="Proteomes" id="UP000225433">
    <property type="component" value="Unassembled WGS sequence"/>
</dbReference>
<organism evidence="11 13">
    <name type="scientific">Xenorhabdus hominickii</name>
    <dbReference type="NCBI Taxonomy" id="351679"/>
    <lineage>
        <taxon>Bacteria</taxon>
        <taxon>Pseudomonadati</taxon>
        <taxon>Pseudomonadota</taxon>
        <taxon>Gammaproteobacteria</taxon>
        <taxon>Enterobacterales</taxon>
        <taxon>Morganellaceae</taxon>
        <taxon>Xenorhabdus</taxon>
    </lineage>
</organism>
<dbReference type="STRING" id="351679.A9255_16795"/>
<evidence type="ECO:0000256" key="2">
    <source>
        <dbReference type="ARBA" id="ARBA00004442"/>
    </source>
</evidence>
<keyword evidence="7" id="KW-0998">Cell outer membrane</keyword>
<dbReference type="SUPFAM" id="SSF54523">
    <property type="entry name" value="Pili subunits"/>
    <property type="match status" value="1"/>
</dbReference>
<evidence type="ECO:0000256" key="6">
    <source>
        <dbReference type="ARBA" id="ARBA00023136"/>
    </source>
</evidence>
<evidence type="ECO:0000313" key="12">
    <source>
        <dbReference type="Proteomes" id="UP000094600"/>
    </source>
</evidence>
<reference evidence="11 13" key="2">
    <citation type="journal article" date="2017" name="Nat. Microbiol.">
        <title>Natural product diversity associated with the nematode symbionts Photorhabdus and Xenorhabdus.</title>
        <authorList>
            <person name="Tobias N.J."/>
            <person name="Wolff H."/>
            <person name="Djahanschiri B."/>
            <person name="Grundmann F."/>
            <person name="Kronenwerth M."/>
            <person name="Shi Y.M."/>
            <person name="Simonyi S."/>
            <person name="Grun P."/>
            <person name="Shapiro-Ilan D."/>
            <person name="Pidot S.J."/>
            <person name="Stinear T.P."/>
            <person name="Ebersberger I."/>
            <person name="Bode H.B."/>
        </authorList>
    </citation>
    <scope>NUCLEOTIDE SEQUENCE [LARGE SCALE GENOMIC DNA]</scope>
    <source>
        <strain evidence="11 13">DSM 17903</strain>
    </source>
</reference>
<evidence type="ECO:0000256" key="8">
    <source>
        <dbReference type="SAM" id="MobiDB-lite"/>
    </source>
</evidence>
<feature type="domain" description="Trimeric autotransporter adhesin YadA-like C-terminal membrane anchor" evidence="9">
    <location>
        <begin position="680"/>
        <end position="734"/>
    </location>
</feature>
<sequence>MKIRYLVTLIIAPIAAGQTCDTTLPVIHREKQTLCFEKDGHNNISPINNANTFENSWDNKLFSIRNELKNSKNNTLGLEEDIYYLLNENTESNGWWYFSHLNSLYNSHNNFIRISLNTLINSSDNEISSRHNTLNDSNNNTIKMNYDYKTNIDHNTSNNFKLSNKNVINGNNTKLTHSNRNKNISGDNNTLANSNDNKNIKGNDNTLTHSNENEVQGDKNHLSESKGNSINGHKNNLTNADENNINGNNTTLTHSNRNKNISGDNNTLANSNDNKNIKGNDNTLTHSNENEVQGDKNHLSDAKGNNINGNRNKNIRGNNNILDNSDDNKKIIGNENRLEHSNENDINGDKNYLSDSEENSINGSVNQLTHSQKNTIINDNNILISAVKNKVLGSNNTLDHAADSYIKGHENTIIQSNKLFKDDKNQPLSQITLNKSILGGIGDAGIGTTVTEITSSIIFGHNNNIATTSTTAATTLKNTVALNAKGIAGSEIIAIGGKADGDHTITLGAGSSSTNGGIAFGENSKATRADELNIGQRQITGVKTGTEDNHIINIKQLNNRRDNTLTQSKIYVEAGITALPKKIKTQTDTLQTQANKHTNDILLPIKDDAKKRFQRITRQSIHYTDTQKNHYQTVFEKMAKNYYVDTQFDQLNRYADKQQKRINAGISAAMAATAIPSKNSNKLSVGFGIASYRGQAAGAVGSILTVSPHIQIKVAMTYDTQSGTGLNSGITIGF</sequence>
<reference evidence="10 12" key="1">
    <citation type="submission" date="2016-06" db="EMBL/GenBank/DDBJ databases">
        <title>Bacterial characters and pathogenicity of Xenorhabdus hominickii from an entomopathogenic nematode, Steinernema monticolum.</title>
        <authorList>
            <person name="Park Y."/>
            <person name="Kim Y."/>
        </authorList>
    </citation>
    <scope>NUCLEOTIDE SEQUENCE [LARGE SCALE GENOMIC DNA]</scope>
    <source>
        <strain evidence="10 12">ANU1</strain>
    </source>
</reference>